<feature type="compositionally biased region" description="Low complexity" evidence="1">
    <location>
        <begin position="185"/>
        <end position="196"/>
    </location>
</feature>
<gene>
    <name evidence="2" type="ORF">PCOR1329_LOCUS43010</name>
</gene>
<organism evidence="2 3">
    <name type="scientific">Prorocentrum cordatum</name>
    <dbReference type="NCBI Taxonomy" id="2364126"/>
    <lineage>
        <taxon>Eukaryota</taxon>
        <taxon>Sar</taxon>
        <taxon>Alveolata</taxon>
        <taxon>Dinophyceae</taxon>
        <taxon>Prorocentrales</taxon>
        <taxon>Prorocentraceae</taxon>
        <taxon>Prorocentrum</taxon>
    </lineage>
</organism>
<evidence type="ECO:0000313" key="3">
    <source>
        <dbReference type="Proteomes" id="UP001189429"/>
    </source>
</evidence>
<keyword evidence="3" id="KW-1185">Reference proteome</keyword>
<name>A0ABN9TWJ5_9DINO</name>
<feature type="region of interest" description="Disordered" evidence="1">
    <location>
        <begin position="1"/>
        <end position="221"/>
    </location>
</feature>
<feature type="compositionally biased region" description="Low complexity" evidence="1">
    <location>
        <begin position="13"/>
        <end position="25"/>
    </location>
</feature>
<reference evidence="2" key="1">
    <citation type="submission" date="2023-10" db="EMBL/GenBank/DDBJ databases">
        <authorList>
            <person name="Chen Y."/>
            <person name="Shah S."/>
            <person name="Dougan E. K."/>
            <person name="Thang M."/>
            <person name="Chan C."/>
        </authorList>
    </citation>
    <scope>NUCLEOTIDE SEQUENCE [LARGE SCALE GENOMIC DNA]</scope>
</reference>
<evidence type="ECO:0000313" key="2">
    <source>
        <dbReference type="EMBL" id="CAK0850661.1"/>
    </source>
</evidence>
<feature type="compositionally biased region" description="Pro residues" evidence="1">
    <location>
        <begin position="26"/>
        <end position="42"/>
    </location>
</feature>
<proteinExistence type="predicted"/>
<dbReference type="EMBL" id="CAUYUJ010015171">
    <property type="protein sequence ID" value="CAK0850661.1"/>
    <property type="molecule type" value="Genomic_DNA"/>
</dbReference>
<dbReference type="Proteomes" id="UP001189429">
    <property type="component" value="Unassembled WGS sequence"/>
</dbReference>
<evidence type="ECO:0000256" key="1">
    <source>
        <dbReference type="SAM" id="MobiDB-lite"/>
    </source>
</evidence>
<accession>A0ABN9TWJ5</accession>
<sequence>MSALHEVSQAMRLAAAELEAQAAQQPLPPPPPPRGPPPPEAPPAWTHRGPVHAAPAAGAAGGWGKADAPWSPLPRWICEPEAPMEPSAYRRPCRRSSDVEERRRAARAQRPPSAPACRAGRFRRRAPRREPGVSSRRGAQTPRGSPRPPRGRAPRLARAARGAPRERGRALLPASVAPGACSSLGPPGAARRPAGPSREDRHRGEIGPEVFRRFRPTGADQ</sequence>
<comment type="caution">
    <text evidence="2">The sequence shown here is derived from an EMBL/GenBank/DDBJ whole genome shotgun (WGS) entry which is preliminary data.</text>
</comment>
<feature type="compositionally biased region" description="Basic and acidic residues" evidence="1">
    <location>
        <begin position="197"/>
        <end position="212"/>
    </location>
</feature>
<feature type="compositionally biased region" description="Low complexity" evidence="1">
    <location>
        <begin position="108"/>
        <end position="119"/>
    </location>
</feature>
<protein>
    <submittedName>
        <fullName evidence="2">Uncharacterized protein</fullName>
    </submittedName>
</protein>